<dbReference type="AlphaFoldDB" id="A0A0E9S8V7"/>
<sequence>MPSVGWQQSSYFCYCSDVNLQGGITPNCANMNKTR</sequence>
<name>A0A0E9S8V7_ANGAN</name>
<dbReference type="EMBL" id="GBXM01070920">
    <property type="protein sequence ID" value="JAH37657.1"/>
    <property type="molecule type" value="Transcribed_RNA"/>
</dbReference>
<organism evidence="1">
    <name type="scientific">Anguilla anguilla</name>
    <name type="common">European freshwater eel</name>
    <name type="synonym">Muraena anguilla</name>
    <dbReference type="NCBI Taxonomy" id="7936"/>
    <lineage>
        <taxon>Eukaryota</taxon>
        <taxon>Metazoa</taxon>
        <taxon>Chordata</taxon>
        <taxon>Craniata</taxon>
        <taxon>Vertebrata</taxon>
        <taxon>Euteleostomi</taxon>
        <taxon>Actinopterygii</taxon>
        <taxon>Neopterygii</taxon>
        <taxon>Teleostei</taxon>
        <taxon>Anguilliformes</taxon>
        <taxon>Anguillidae</taxon>
        <taxon>Anguilla</taxon>
    </lineage>
</organism>
<evidence type="ECO:0000313" key="1">
    <source>
        <dbReference type="EMBL" id="JAH37657.1"/>
    </source>
</evidence>
<protein>
    <submittedName>
        <fullName evidence="1">Uncharacterized protein</fullName>
    </submittedName>
</protein>
<reference evidence="1" key="2">
    <citation type="journal article" date="2015" name="Fish Shellfish Immunol.">
        <title>Early steps in the European eel (Anguilla anguilla)-Vibrio vulnificus interaction in the gills: Role of the RtxA13 toxin.</title>
        <authorList>
            <person name="Callol A."/>
            <person name="Pajuelo D."/>
            <person name="Ebbesson L."/>
            <person name="Teles M."/>
            <person name="MacKenzie S."/>
            <person name="Amaro C."/>
        </authorList>
    </citation>
    <scope>NUCLEOTIDE SEQUENCE</scope>
</reference>
<reference evidence="1" key="1">
    <citation type="submission" date="2014-11" db="EMBL/GenBank/DDBJ databases">
        <authorList>
            <person name="Amaro Gonzalez C."/>
        </authorList>
    </citation>
    <scope>NUCLEOTIDE SEQUENCE</scope>
</reference>
<accession>A0A0E9S8V7</accession>
<proteinExistence type="predicted"/>